<keyword evidence="1" id="KW-0862">Zinc</keyword>
<keyword evidence="1" id="KW-1015">Disulfide bond</keyword>
<comment type="cofactor">
    <cofactor evidence="1">
        <name>Zn(2+)</name>
        <dbReference type="ChEBI" id="CHEBI:29105"/>
    </cofactor>
</comment>
<organism evidence="4 5">
    <name type="scientific">Pseudolycoriella hygida</name>
    <dbReference type="NCBI Taxonomy" id="35572"/>
    <lineage>
        <taxon>Eukaryota</taxon>
        <taxon>Metazoa</taxon>
        <taxon>Ecdysozoa</taxon>
        <taxon>Arthropoda</taxon>
        <taxon>Hexapoda</taxon>
        <taxon>Insecta</taxon>
        <taxon>Pterygota</taxon>
        <taxon>Neoptera</taxon>
        <taxon>Endopterygota</taxon>
        <taxon>Diptera</taxon>
        <taxon>Nematocera</taxon>
        <taxon>Sciaroidea</taxon>
        <taxon>Sciaridae</taxon>
        <taxon>Pseudolycoriella</taxon>
    </lineage>
</organism>
<keyword evidence="1" id="KW-0645">Protease</keyword>
<dbReference type="EMBL" id="WJQU01000001">
    <property type="protein sequence ID" value="KAJ6646285.1"/>
    <property type="molecule type" value="Genomic_DNA"/>
</dbReference>
<comment type="catalytic activity">
    <reaction evidence="1">
        <text>an L-aminoacyl-L-amino acid + H2O = 2 an L-alpha-amino acid</text>
        <dbReference type="Rhea" id="RHEA:48940"/>
        <dbReference type="ChEBI" id="CHEBI:15377"/>
        <dbReference type="ChEBI" id="CHEBI:59869"/>
        <dbReference type="ChEBI" id="CHEBI:77460"/>
        <dbReference type="EC" id="3.4.13.19"/>
    </reaction>
</comment>
<keyword evidence="1" id="KW-0479">Metal-binding</keyword>
<evidence type="ECO:0000313" key="4">
    <source>
        <dbReference type="EMBL" id="KAJ6646285.1"/>
    </source>
</evidence>
<dbReference type="Pfam" id="PF01244">
    <property type="entry name" value="Peptidase_M19"/>
    <property type="match status" value="2"/>
</dbReference>
<dbReference type="CDD" id="cd01301">
    <property type="entry name" value="rDP_like"/>
    <property type="match status" value="2"/>
</dbReference>
<dbReference type="PANTHER" id="PTHR10443">
    <property type="entry name" value="MICROSOMAL DIPEPTIDASE"/>
    <property type="match status" value="1"/>
</dbReference>
<dbReference type="AlphaFoldDB" id="A0A9Q0S7M0"/>
<dbReference type="PROSITE" id="PS51365">
    <property type="entry name" value="RENAL_DIPEPTIDASE_2"/>
    <property type="match status" value="2"/>
</dbReference>
<dbReference type="InterPro" id="IPR032466">
    <property type="entry name" value="Metal_Hydrolase"/>
</dbReference>
<keyword evidence="1" id="KW-0336">GPI-anchor</keyword>
<evidence type="ECO:0000256" key="3">
    <source>
        <dbReference type="SAM" id="Phobius"/>
    </source>
</evidence>
<comment type="subunit">
    <text evidence="1">Homodimer; disulfide-linked.</text>
</comment>
<dbReference type="GO" id="GO:0070573">
    <property type="term" value="F:metallodipeptidase activity"/>
    <property type="evidence" value="ECO:0007669"/>
    <property type="project" value="InterPro"/>
</dbReference>
<evidence type="ECO:0000256" key="1">
    <source>
        <dbReference type="RuleBase" id="RU341113"/>
    </source>
</evidence>
<dbReference type="SUPFAM" id="SSF51556">
    <property type="entry name" value="Metallo-dependent hydrolases"/>
    <property type="match status" value="2"/>
</dbReference>
<dbReference type="EC" id="3.4.13.19" evidence="1"/>
<keyword evidence="3" id="KW-0472">Membrane</keyword>
<gene>
    <name evidence="4" type="primary">Dpep2_1</name>
    <name evidence="4" type="ORF">Bhyg_01496</name>
</gene>
<accession>A0A9Q0S7M0</accession>
<keyword evidence="1" id="KW-0325">Glycoprotein</keyword>
<dbReference type="Proteomes" id="UP001151699">
    <property type="component" value="Chromosome A"/>
</dbReference>
<dbReference type="Gene3D" id="3.20.20.140">
    <property type="entry name" value="Metal-dependent hydrolases"/>
    <property type="match status" value="2"/>
</dbReference>
<name>A0A9Q0S7M0_9DIPT</name>
<feature type="transmembrane region" description="Helical" evidence="3">
    <location>
        <begin position="324"/>
        <end position="345"/>
    </location>
</feature>
<comment type="similarity">
    <text evidence="1">Belongs to the metallo-dependent hydrolases superfamily. Peptidase M19 family.</text>
</comment>
<dbReference type="InterPro" id="IPR000180">
    <property type="entry name" value="Dipep_AS"/>
</dbReference>
<reference evidence="4" key="1">
    <citation type="submission" date="2022-07" db="EMBL/GenBank/DDBJ databases">
        <authorList>
            <person name="Trinca V."/>
            <person name="Uliana J.V.C."/>
            <person name="Torres T.T."/>
            <person name="Ward R.J."/>
            <person name="Monesi N."/>
        </authorList>
    </citation>
    <scope>NUCLEOTIDE SEQUENCE</scope>
    <source>
        <strain evidence="4">HSMRA1968</strain>
        <tissue evidence="4">Whole embryos</tissue>
    </source>
</reference>
<keyword evidence="1" id="KW-0449">Lipoprotein</keyword>
<dbReference type="GO" id="GO:0098552">
    <property type="term" value="C:side of membrane"/>
    <property type="evidence" value="ECO:0007669"/>
    <property type="project" value="UniProtKB-KW"/>
</dbReference>
<keyword evidence="5" id="KW-1185">Reference proteome</keyword>
<dbReference type="PROSITE" id="PS00869">
    <property type="entry name" value="RENAL_DIPEPTIDASE_1"/>
    <property type="match status" value="2"/>
</dbReference>
<dbReference type="InterPro" id="IPR008257">
    <property type="entry name" value="Pept_M19"/>
</dbReference>
<comment type="subcellular location">
    <subcellularLocation>
        <location evidence="1">Membrane</location>
        <topology evidence="1">Lipid-anchor</topology>
        <topology evidence="1">GPI-anchor</topology>
    </subcellularLocation>
</comment>
<keyword evidence="3" id="KW-0812">Transmembrane</keyword>
<keyword evidence="1" id="KW-0224">Dipeptidase</keyword>
<evidence type="ECO:0000313" key="5">
    <source>
        <dbReference type="Proteomes" id="UP001151699"/>
    </source>
</evidence>
<dbReference type="OrthoDB" id="7787174at2759"/>
<dbReference type="GO" id="GO:0006508">
    <property type="term" value="P:proteolysis"/>
    <property type="evidence" value="ECO:0007669"/>
    <property type="project" value="UniProtKB-KW"/>
</dbReference>
<evidence type="ECO:0000256" key="2">
    <source>
        <dbReference type="SAM" id="MobiDB-lite"/>
    </source>
</evidence>
<feature type="region of interest" description="Disordered" evidence="2">
    <location>
        <begin position="707"/>
        <end position="739"/>
    </location>
</feature>
<sequence length="739" mass="83126">MIEFWSLRTTRSDRISKLRSLGAMNTLAVICAIFIVSLATCPVNVSCENETEFIGRMVLDEVPLIDGHNDFPYNLYRIEGNVLQDFEFDTDLRQNPKWQVSSSHTDLPRLREGKVGGQFWVAYVGCETNHKDAVERTLEQIDVIKRLVAKYNESMQLVTDSDGIMEAFNASRIASVEGGHSIDSRLSILRLYYELGVRYLTLTHNCNTPWADNHQQYAQSNVPRIGGLSEFGREIVLEMNRLGMMVDLSHVSKDVMLDALNTTLAPVIFSHSSARGVHNVTRNADDEVLLQLKENGGIIMINFYTGFIGSRNVTIYDVIAQKKILIFGGGGLAFIIILIIIIVVTTTGKKPAEFRGRDVLYDVPLIDGHNDVPNNIFLLEKNIINNFKFDDLSANANWTNPMNQFGSHTDLKRLDVGRVRGQFWVAYAECESSNKDAVARTLEQIYVIKKLIRDNSNRMRFVTDRDGINQAFYDDKIGSLIGVEGGHSIDSRLSVLKMFYEMGVRYMTLTHNCHTPWAESHYNETNSTFQGLTAFGKEVVLEMNRLGMIVDLSHASKKTMEDVLDTSKVPVIFSHSSASALTNISRNVDDDILEKLKLKEGVIMVNFGANFVKTSAEADVKVTINDVIAHLDYLKKKIGSEHIGIGADYDGVKDVPEQLQDVSTYPTLFDELAKSNENRTGWNREELVNLASRSFLTLMQKVEKYRDDNKDAAENEQAIPWDDQKERTCNSATPPPTSA</sequence>
<dbReference type="GO" id="GO:0046872">
    <property type="term" value="F:metal ion binding"/>
    <property type="evidence" value="ECO:0007669"/>
    <property type="project" value="UniProtKB-UniRule"/>
</dbReference>
<keyword evidence="3" id="KW-1133">Transmembrane helix</keyword>
<dbReference type="PANTHER" id="PTHR10443:SF45">
    <property type="entry name" value="DIPEPTIDASE"/>
    <property type="match status" value="1"/>
</dbReference>
<protein>
    <recommendedName>
        <fullName evidence="1">Dipeptidase</fullName>
        <ecNumber evidence="1">3.4.13.19</ecNumber>
    </recommendedName>
</protein>
<keyword evidence="1" id="KW-0482">Metalloprotease</keyword>
<comment type="caution">
    <text evidence="4">The sequence shown here is derived from an EMBL/GenBank/DDBJ whole genome shotgun (WGS) entry which is preliminary data.</text>
</comment>
<keyword evidence="1" id="KW-0378">Hydrolase</keyword>
<feature type="transmembrane region" description="Helical" evidence="3">
    <location>
        <begin position="21"/>
        <end position="39"/>
    </location>
</feature>
<proteinExistence type="inferred from homology"/>